<evidence type="ECO:0000313" key="2">
    <source>
        <dbReference type="Proteomes" id="UP000294862"/>
    </source>
</evidence>
<dbReference type="RefSeq" id="WP_158287490.1">
    <property type="nucleotide sequence ID" value="NZ_SLWQ01000009.1"/>
</dbReference>
<reference evidence="1 2" key="1">
    <citation type="journal article" date="2015" name="Stand. Genomic Sci.">
        <title>Genomic Encyclopedia of Bacterial and Archaeal Type Strains, Phase III: the genomes of soil and plant-associated and newly described type strains.</title>
        <authorList>
            <person name="Whitman W.B."/>
            <person name="Woyke T."/>
            <person name="Klenk H.P."/>
            <person name="Zhou Y."/>
            <person name="Lilburn T.G."/>
            <person name="Beck B.J."/>
            <person name="De Vos P."/>
            <person name="Vandamme P."/>
            <person name="Eisen J.A."/>
            <person name="Garrity G."/>
            <person name="Hugenholtz P."/>
            <person name="Kyrpides N.C."/>
        </authorList>
    </citation>
    <scope>NUCLEOTIDE SEQUENCE [LARGE SCALE GENOMIC DNA]</scope>
    <source>
        <strain evidence="1 2">A3</strain>
    </source>
</reference>
<evidence type="ECO:0000313" key="1">
    <source>
        <dbReference type="EMBL" id="TCO37657.1"/>
    </source>
</evidence>
<dbReference type="Proteomes" id="UP000294862">
    <property type="component" value="Unassembled WGS sequence"/>
</dbReference>
<protein>
    <submittedName>
        <fullName evidence="1">Uncharacterized protein</fullName>
    </submittedName>
</protein>
<organism evidence="1 2">
    <name type="scientific">Dokdonella fugitiva</name>
    <dbReference type="NCBI Taxonomy" id="328517"/>
    <lineage>
        <taxon>Bacteria</taxon>
        <taxon>Pseudomonadati</taxon>
        <taxon>Pseudomonadota</taxon>
        <taxon>Gammaproteobacteria</taxon>
        <taxon>Lysobacterales</taxon>
        <taxon>Rhodanobacteraceae</taxon>
        <taxon>Dokdonella</taxon>
    </lineage>
</organism>
<dbReference type="AlphaFoldDB" id="A0A4R2I1J4"/>
<gene>
    <name evidence="1" type="ORF">EV148_1099</name>
</gene>
<sequence>MRRTLHEVAGVSTARAPRAPLNANGVVRLSAQLRDPFDLRTSERRVRLVHELL</sequence>
<comment type="caution">
    <text evidence="1">The sequence shown here is derived from an EMBL/GenBank/DDBJ whole genome shotgun (WGS) entry which is preliminary data.</text>
</comment>
<keyword evidence="2" id="KW-1185">Reference proteome</keyword>
<proteinExistence type="predicted"/>
<accession>A0A4R2I1J4</accession>
<dbReference type="EMBL" id="SLWQ01000009">
    <property type="protein sequence ID" value="TCO37657.1"/>
    <property type="molecule type" value="Genomic_DNA"/>
</dbReference>
<name>A0A4R2I1J4_9GAMM</name>